<dbReference type="PANTHER" id="PTHR13847">
    <property type="entry name" value="SARCOSINE DEHYDROGENASE-RELATED"/>
    <property type="match status" value="1"/>
</dbReference>
<dbReference type="EMBL" id="SNXS01000016">
    <property type="protein sequence ID" value="TDP60431.1"/>
    <property type="molecule type" value="Genomic_DNA"/>
</dbReference>
<accession>A0A4R6QDA3</accession>
<evidence type="ECO:0000259" key="2">
    <source>
        <dbReference type="Pfam" id="PF01266"/>
    </source>
</evidence>
<comment type="caution">
    <text evidence="3">The sequence shown here is derived from an EMBL/GenBank/DDBJ whole genome shotgun (WGS) entry which is preliminary data.</text>
</comment>
<reference evidence="3 4" key="1">
    <citation type="submission" date="2019-03" db="EMBL/GenBank/DDBJ databases">
        <title>Genomic Encyclopedia of Type Strains, Phase IV (KMG-IV): sequencing the most valuable type-strain genomes for metagenomic binning, comparative biology and taxonomic classification.</title>
        <authorList>
            <person name="Goeker M."/>
        </authorList>
    </citation>
    <scope>NUCLEOTIDE SEQUENCE [LARGE SCALE GENOMIC DNA]</scope>
    <source>
        <strain evidence="3 4">DSM 16998</strain>
    </source>
</reference>
<dbReference type="Pfam" id="PF01266">
    <property type="entry name" value="DAO"/>
    <property type="match status" value="1"/>
</dbReference>
<sequence length="394" mass="41421">MTGVGTSGIDPGRIGTTGADILVIGGGIAGLSAAWRLAGHGRVILLERESVTGYHSSGRSATYYHFGIGNLRVRMLTRASGSFFADPPPGFTDVPLATPAPALMVVREGQDALFEQNLLEMAAITGTAHEIGHAEMRARVPVLRLGGEGITRGLLDPAAARLDGHALMTAYLRGLRARGGQLVTGAEVLAIERVGNAWQVGTAQGKYAAPVLVNAAGAWADEIAVRAGVAPLGLAPLRRTIIAFDPPPGVDVRGWPFVRSLANEFYFLPETGHLLASPADETPSLPCDAQPDEYEIALAAWRIEEVTTMTVRQVLHKWAGLRTFAADRVPVAGFAADAPGFFWLAGQGGYGLQTAPAMAAATEALVAGVPWPENLSLDARALSPQRLTATETRD</sequence>
<dbReference type="InterPro" id="IPR036188">
    <property type="entry name" value="FAD/NAD-bd_sf"/>
</dbReference>
<dbReference type="Gene3D" id="3.50.50.60">
    <property type="entry name" value="FAD/NAD(P)-binding domain"/>
    <property type="match status" value="1"/>
</dbReference>
<keyword evidence="1" id="KW-0560">Oxidoreductase</keyword>
<proteinExistence type="predicted"/>
<dbReference type="Gene3D" id="3.30.9.10">
    <property type="entry name" value="D-Amino Acid Oxidase, subunit A, domain 2"/>
    <property type="match status" value="1"/>
</dbReference>
<dbReference type="OrthoDB" id="9806257at2"/>
<evidence type="ECO:0000313" key="3">
    <source>
        <dbReference type="EMBL" id="TDP60431.1"/>
    </source>
</evidence>
<name>A0A4R6QDA3_9BURK</name>
<dbReference type="RefSeq" id="WP_133703928.1">
    <property type="nucleotide sequence ID" value="NZ_SNXS01000016.1"/>
</dbReference>
<feature type="domain" description="FAD dependent oxidoreductase" evidence="2">
    <location>
        <begin position="20"/>
        <end position="362"/>
    </location>
</feature>
<dbReference type="AlphaFoldDB" id="A0A4R6QDA3"/>
<dbReference type="InParanoid" id="A0A4R6QDA3"/>
<evidence type="ECO:0000313" key="4">
    <source>
        <dbReference type="Proteomes" id="UP000295361"/>
    </source>
</evidence>
<dbReference type="GO" id="GO:0016491">
    <property type="term" value="F:oxidoreductase activity"/>
    <property type="evidence" value="ECO:0007669"/>
    <property type="project" value="UniProtKB-KW"/>
</dbReference>
<dbReference type="InterPro" id="IPR006076">
    <property type="entry name" value="FAD-dep_OxRdtase"/>
</dbReference>
<dbReference type="Proteomes" id="UP000295361">
    <property type="component" value="Unassembled WGS sequence"/>
</dbReference>
<keyword evidence="4" id="KW-1185">Reference proteome</keyword>
<protein>
    <submittedName>
        <fullName evidence="3">D-arginine dehydrogenase</fullName>
    </submittedName>
</protein>
<dbReference type="GO" id="GO:0005737">
    <property type="term" value="C:cytoplasm"/>
    <property type="evidence" value="ECO:0007669"/>
    <property type="project" value="TreeGrafter"/>
</dbReference>
<dbReference type="SUPFAM" id="SSF51905">
    <property type="entry name" value="FAD/NAD(P)-binding domain"/>
    <property type="match status" value="1"/>
</dbReference>
<dbReference type="PANTHER" id="PTHR13847:SF287">
    <property type="entry name" value="FAD-DEPENDENT OXIDOREDUCTASE DOMAIN-CONTAINING PROTEIN 1"/>
    <property type="match status" value="1"/>
</dbReference>
<evidence type="ECO:0000256" key="1">
    <source>
        <dbReference type="ARBA" id="ARBA00023002"/>
    </source>
</evidence>
<gene>
    <name evidence="3" type="ORF">DES47_11630</name>
</gene>
<organism evidence="3 4">
    <name type="scientific">Roseateles toxinivorans</name>
    <dbReference type="NCBI Taxonomy" id="270368"/>
    <lineage>
        <taxon>Bacteria</taxon>
        <taxon>Pseudomonadati</taxon>
        <taxon>Pseudomonadota</taxon>
        <taxon>Betaproteobacteria</taxon>
        <taxon>Burkholderiales</taxon>
        <taxon>Sphaerotilaceae</taxon>
        <taxon>Roseateles</taxon>
    </lineage>
</organism>